<organism evidence="2 3">
    <name type="scientific">Pectobacterium betavasculorum</name>
    <dbReference type="NCBI Taxonomy" id="55207"/>
    <lineage>
        <taxon>Bacteria</taxon>
        <taxon>Pseudomonadati</taxon>
        <taxon>Pseudomonadota</taxon>
        <taxon>Gammaproteobacteria</taxon>
        <taxon>Enterobacterales</taxon>
        <taxon>Pectobacteriaceae</taxon>
        <taxon>Pectobacterium</taxon>
    </lineage>
</organism>
<protein>
    <recommendedName>
        <fullName evidence="4">Permease</fullName>
    </recommendedName>
</protein>
<keyword evidence="1" id="KW-1133">Transmembrane helix</keyword>
<gene>
    <name evidence="2" type="ORF">JV35_09050</name>
</gene>
<accession>A0ABR4UZI1</accession>
<comment type="caution">
    <text evidence="2">The sequence shown here is derived from an EMBL/GenBank/DDBJ whole genome shotgun (WGS) entry which is preliminary data.</text>
</comment>
<dbReference type="EMBL" id="JQHL01000003">
    <property type="protein sequence ID" value="KFX20249.1"/>
    <property type="molecule type" value="Genomic_DNA"/>
</dbReference>
<proteinExistence type="predicted"/>
<dbReference type="InterPro" id="IPR036259">
    <property type="entry name" value="MFS_trans_sf"/>
</dbReference>
<name>A0ABR4UZI1_9GAMM</name>
<feature type="transmembrane region" description="Helical" evidence="1">
    <location>
        <begin position="79"/>
        <end position="103"/>
    </location>
</feature>
<evidence type="ECO:0008006" key="4">
    <source>
        <dbReference type="Google" id="ProtNLM"/>
    </source>
</evidence>
<keyword evidence="1" id="KW-0812">Transmembrane</keyword>
<evidence type="ECO:0000313" key="3">
    <source>
        <dbReference type="Proteomes" id="UP000032869"/>
    </source>
</evidence>
<sequence length="116" mass="13037">MALPHFLAELDWGTFNAWIPLFMFKAYSFNLKEIAMFAWMLMLFADIGCILGGYLPMLFQKHFKVNLIVSHKLVVTMGAVLMIALGMIGLFSSPYVAIALLCVDGCAHRSLPRLNH</sequence>
<evidence type="ECO:0000256" key="1">
    <source>
        <dbReference type="SAM" id="Phobius"/>
    </source>
</evidence>
<feature type="transmembrane region" description="Helical" evidence="1">
    <location>
        <begin position="36"/>
        <end position="59"/>
    </location>
</feature>
<evidence type="ECO:0000313" key="2">
    <source>
        <dbReference type="EMBL" id="KFX20249.1"/>
    </source>
</evidence>
<dbReference type="Proteomes" id="UP000032869">
    <property type="component" value="Unassembled WGS sequence"/>
</dbReference>
<keyword evidence="3" id="KW-1185">Reference proteome</keyword>
<reference evidence="2 3" key="1">
    <citation type="submission" date="2014-08" db="EMBL/GenBank/DDBJ databases">
        <title>Genome sequences of NCPPB Pectobacterium isolates.</title>
        <authorList>
            <person name="Glover R.H."/>
            <person name="Sapp M."/>
            <person name="Elphinstone J."/>
        </authorList>
    </citation>
    <scope>NUCLEOTIDE SEQUENCE [LARGE SCALE GENOMIC DNA]</scope>
    <source>
        <strain evidence="2 3">NCPPB 2793</strain>
    </source>
</reference>
<keyword evidence="1" id="KW-0472">Membrane</keyword>
<dbReference type="SUPFAM" id="SSF103473">
    <property type="entry name" value="MFS general substrate transporter"/>
    <property type="match status" value="1"/>
</dbReference>